<accession>A0A067N0X0</accession>
<evidence type="ECO:0000313" key="12">
    <source>
        <dbReference type="Proteomes" id="UP000027195"/>
    </source>
</evidence>
<gene>
    <name evidence="11" type="ORF">BOTBODRAFT_106029</name>
</gene>
<dbReference type="Pfam" id="PF20628">
    <property type="entry name" value="Dyp_perox_C"/>
    <property type="match status" value="1"/>
</dbReference>
<evidence type="ECO:0000256" key="2">
    <source>
        <dbReference type="ARBA" id="ARBA00022559"/>
    </source>
</evidence>
<reference evidence="12" key="1">
    <citation type="journal article" date="2014" name="Proc. Natl. Acad. Sci. U.S.A.">
        <title>Extensive sampling of basidiomycete genomes demonstrates inadequacy of the white-rot/brown-rot paradigm for wood decay fungi.</title>
        <authorList>
            <person name="Riley R."/>
            <person name="Salamov A.A."/>
            <person name="Brown D.W."/>
            <person name="Nagy L.G."/>
            <person name="Floudas D."/>
            <person name="Held B.W."/>
            <person name="Levasseur A."/>
            <person name="Lombard V."/>
            <person name="Morin E."/>
            <person name="Otillar R."/>
            <person name="Lindquist E.A."/>
            <person name="Sun H."/>
            <person name="LaButti K.M."/>
            <person name="Schmutz J."/>
            <person name="Jabbour D."/>
            <person name="Luo H."/>
            <person name="Baker S.E."/>
            <person name="Pisabarro A.G."/>
            <person name="Walton J.D."/>
            <person name="Blanchette R.A."/>
            <person name="Henrissat B."/>
            <person name="Martin F."/>
            <person name="Cullen D."/>
            <person name="Hibbett D.S."/>
            <person name="Grigoriev I.V."/>
        </authorList>
    </citation>
    <scope>NUCLEOTIDE SEQUENCE [LARGE SCALE GENOMIC DNA]</scope>
    <source>
        <strain evidence="12">FD-172 SS1</strain>
    </source>
</reference>
<dbReference type="GO" id="GO:0004601">
    <property type="term" value="F:peroxidase activity"/>
    <property type="evidence" value="ECO:0007669"/>
    <property type="project" value="UniProtKB-KW"/>
</dbReference>
<keyword evidence="2" id="KW-0575">Peroxidase</keyword>
<comment type="similarity">
    <text evidence="8">Belongs to the DyP-type peroxidase family.</text>
</comment>
<feature type="domain" description="Dyp-type peroxidase C-terminal" evidence="9">
    <location>
        <begin position="217"/>
        <end position="390"/>
    </location>
</feature>
<dbReference type="InterPro" id="IPR048328">
    <property type="entry name" value="Dyp_perox_C"/>
</dbReference>
<dbReference type="InterPro" id="IPR049509">
    <property type="entry name" value="DyP_N"/>
</dbReference>
<keyword evidence="3" id="KW-0349">Heme</keyword>
<evidence type="ECO:0000313" key="11">
    <source>
        <dbReference type="EMBL" id="KDQ17406.1"/>
    </source>
</evidence>
<dbReference type="PROSITE" id="PS51404">
    <property type="entry name" value="DYP_PEROXIDASE"/>
    <property type="match status" value="1"/>
</dbReference>
<dbReference type="NCBIfam" id="TIGR01413">
    <property type="entry name" value="Dyp_perox_fam"/>
    <property type="match status" value="1"/>
</dbReference>
<evidence type="ECO:0000259" key="10">
    <source>
        <dbReference type="Pfam" id="PF21105"/>
    </source>
</evidence>
<dbReference type="OrthoDB" id="3207336at2759"/>
<organism evidence="11 12">
    <name type="scientific">Botryobasidium botryosum (strain FD-172 SS1)</name>
    <dbReference type="NCBI Taxonomy" id="930990"/>
    <lineage>
        <taxon>Eukaryota</taxon>
        <taxon>Fungi</taxon>
        <taxon>Dikarya</taxon>
        <taxon>Basidiomycota</taxon>
        <taxon>Agaricomycotina</taxon>
        <taxon>Agaricomycetes</taxon>
        <taxon>Cantharellales</taxon>
        <taxon>Botryobasidiaceae</taxon>
        <taxon>Botryobasidium</taxon>
    </lineage>
</organism>
<feature type="domain" description="DyP dimeric alpha+beta barrel" evidence="10">
    <location>
        <begin position="1"/>
        <end position="160"/>
    </location>
</feature>
<dbReference type="STRING" id="930990.A0A067N0X0"/>
<protein>
    <recommendedName>
        <fullName evidence="13">Dyp-type peroxidase</fullName>
    </recommendedName>
</protein>
<evidence type="ECO:0000256" key="8">
    <source>
        <dbReference type="ARBA" id="ARBA00025737"/>
    </source>
</evidence>
<dbReference type="AlphaFoldDB" id="A0A067N0X0"/>
<dbReference type="InParanoid" id="A0A067N0X0"/>
<comment type="cofactor">
    <cofactor evidence="1">
        <name>heme b</name>
        <dbReference type="ChEBI" id="CHEBI:60344"/>
    </cofactor>
</comment>
<dbReference type="Pfam" id="PF21105">
    <property type="entry name" value="DyP_N"/>
    <property type="match status" value="1"/>
</dbReference>
<evidence type="ECO:0000256" key="3">
    <source>
        <dbReference type="ARBA" id="ARBA00022617"/>
    </source>
</evidence>
<dbReference type="GO" id="GO:0020037">
    <property type="term" value="F:heme binding"/>
    <property type="evidence" value="ECO:0007669"/>
    <property type="project" value="InterPro"/>
</dbReference>
<keyword evidence="12" id="KW-1185">Reference proteome</keyword>
<evidence type="ECO:0000259" key="9">
    <source>
        <dbReference type="Pfam" id="PF20628"/>
    </source>
</evidence>
<name>A0A067N0X0_BOTB1</name>
<evidence type="ECO:0008006" key="13">
    <source>
        <dbReference type="Google" id="ProtNLM"/>
    </source>
</evidence>
<keyword evidence="5" id="KW-0732">Signal</keyword>
<keyword evidence="6" id="KW-0560">Oxidoreductase</keyword>
<dbReference type="InterPro" id="IPR011008">
    <property type="entry name" value="Dimeric_a/b-barrel"/>
</dbReference>
<evidence type="ECO:0000256" key="1">
    <source>
        <dbReference type="ARBA" id="ARBA00001970"/>
    </source>
</evidence>
<sequence>GLPKRYEVFIFFTIQDVAGFKKALSQVIPLITTTAQIQRFRSEIAHHKRNKGEGLLKFAGTNIGFSQTGLTKLGITDSLGDPAFTAGQLASAKALGDDGTTDASNNFTPNWLPEFKGDTHGIILIGGDSFASVNEAADKVEYILGGTIKAILKVQANARPGKEKGHEHFGYLDGISFPAIPALTGQLPGQQVVQPGVLVCGEDGDVDTTTKQPVVRPSWAVNGSFLVYRHLNQLVPEFNEFVRDNALNTTGTMTQEQGAELLGARFFGRWKSGAPIDIAPTQDNPVLAADPKRNNNFNFSGQDVLDQTRCPFSAHIRKTNPRNDLAQYVFGPTAVSQHMINRQSIAFGPEVTPQEAQTGKTIETRGLSFVCYQSNLANGFEFVQKAWADTTTFPPKTINGAQFDPGFDPIIGQANGAPRQVAGMDPNNQSKNLTLPSHFVASKGGQYFFSPSITALKTKFAA</sequence>
<evidence type="ECO:0000256" key="6">
    <source>
        <dbReference type="ARBA" id="ARBA00023002"/>
    </source>
</evidence>
<proteinExistence type="inferred from homology"/>
<dbReference type="GO" id="GO:0005829">
    <property type="term" value="C:cytosol"/>
    <property type="evidence" value="ECO:0007669"/>
    <property type="project" value="TreeGrafter"/>
</dbReference>
<feature type="non-terminal residue" evidence="11">
    <location>
        <position position="1"/>
    </location>
</feature>
<evidence type="ECO:0000256" key="7">
    <source>
        <dbReference type="ARBA" id="ARBA00023004"/>
    </source>
</evidence>
<dbReference type="PANTHER" id="PTHR30521">
    <property type="entry name" value="DEFERROCHELATASE/PEROXIDASE"/>
    <property type="match status" value="1"/>
</dbReference>
<dbReference type="Proteomes" id="UP000027195">
    <property type="component" value="Unassembled WGS sequence"/>
</dbReference>
<evidence type="ECO:0000256" key="4">
    <source>
        <dbReference type="ARBA" id="ARBA00022723"/>
    </source>
</evidence>
<dbReference type="SUPFAM" id="SSF54909">
    <property type="entry name" value="Dimeric alpha+beta barrel"/>
    <property type="match status" value="1"/>
</dbReference>
<dbReference type="PANTHER" id="PTHR30521:SF4">
    <property type="entry name" value="DEFERROCHELATASE"/>
    <property type="match status" value="1"/>
</dbReference>
<dbReference type="GO" id="GO:0046872">
    <property type="term" value="F:metal ion binding"/>
    <property type="evidence" value="ECO:0007669"/>
    <property type="project" value="UniProtKB-KW"/>
</dbReference>
<dbReference type="InterPro" id="IPR006314">
    <property type="entry name" value="Dyp_peroxidase"/>
</dbReference>
<dbReference type="EMBL" id="KL198024">
    <property type="protein sequence ID" value="KDQ17406.1"/>
    <property type="molecule type" value="Genomic_DNA"/>
</dbReference>
<keyword evidence="4" id="KW-0479">Metal-binding</keyword>
<keyword evidence="7" id="KW-0408">Iron</keyword>
<evidence type="ECO:0000256" key="5">
    <source>
        <dbReference type="ARBA" id="ARBA00022729"/>
    </source>
</evidence>
<dbReference type="HOGENOM" id="CLU_015125_2_0_1"/>